<evidence type="ECO:0000313" key="7">
    <source>
        <dbReference type="EMBL" id="HBU97385.1"/>
    </source>
</evidence>
<dbReference type="Proteomes" id="UP000264179">
    <property type="component" value="Unassembled WGS sequence"/>
</dbReference>
<dbReference type="AlphaFoldDB" id="A0A358HQC7"/>
<gene>
    <name evidence="7" type="ORF">DEF21_05695</name>
    <name evidence="8" type="ORF">DHR80_11985</name>
</gene>
<feature type="domain" description="DUF1232" evidence="6">
    <location>
        <begin position="20"/>
        <end position="55"/>
    </location>
</feature>
<evidence type="ECO:0000313" key="10">
    <source>
        <dbReference type="Proteomes" id="UP000264753"/>
    </source>
</evidence>
<name>A0A358HQC7_9PROT</name>
<dbReference type="Pfam" id="PF06803">
    <property type="entry name" value="DUF1232"/>
    <property type="match status" value="1"/>
</dbReference>
<evidence type="ECO:0000256" key="5">
    <source>
        <dbReference type="SAM" id="Phobius"/>
    </source>
</evidence>
<evidence type="ECO:0000256" key="4">
    <source>
        <dbReference type="ARBA" id="ARBA00023136"/>
    </source>
</evidence>
<organism evidence="7 10">
    <name type="scientific">Thalassospira lucentensis</name>
    <dbReference type="NCBI Taxonomy" id="168935"/>
    <lineage>
        <taxon>Bacteria</taxon>
        <taxon>Pseudomonadati</taxon>
        <taxon>Pseudomonadota</taxon>
        <taxon>Alphaproteobacteria</taxon>
        <taxon>Rhodospirillales</taxon>
        <taxon>Thalassospiraceae</taxon>
        <taxon>Thalassospira</taxon>
    </lineage>
</organism>
<evidence type="ECO:0000256" key="3">
    <source>
        <dbReference type="ARBA" id="ARBA00022989"/>
    </source>
</evidence>
<evidence type="ECO:0000259" key="6">
    <source>
        <dbReference type="Pfam" id="PF06803"/>
    </source>
</evidence>
<accession>A0A358HQC7</accession>
<evidence type="ECO:0000313" key="9">
    <source>
        <dbReference type="Proteomes" id="UP000264179"/>
    </source>
</evidence>
<keyword evidence="2 5" id="KW-0812">Transmembrane</keyword>
<comment type="caution">
    <text evidence="7">The sequence shown here is derived from an EMBL/GenBank/DDBJ whole genome shotgun (WGS) entry which is preliminary data.</text>
</comment>
<evidence type="ECO:0000256" key="1">
    <source>
        <dbReference type="ARBA" id="ARBA00004127"/>
    </source>
</evidence>
<dbReference type="GO" id="GO:0012505">
    <property type="term" value="C:endomembrane system"/>
    <property type="evidence" value="ECO:0007669"/>
    <property type="project" value="UniProtKB-SubCell"/>
</dbReference>
<sequence>MIVPNLLRTLMRGDVPLKSKFILLAGLVYLISPVDLFPDVIVGVGWLDDLVIVPLLGWLSYRSLPAPVQHDVVPDTSASADQNTSRRTVLYMVVLLVAVVLVILLGSGEGELAPVSPVLSQ</sequence>
<dbReference type="InterPro" id="IPR010652">
    <property type="entry name" value="DUF1232"/>
</dbReference>
<dbReference type="Proteomes" id="UP000264753">
    <property type="component" value="Unassembled WGS sequence"/>
</dbReference>
<feature type="transmembrane region" description="Helical" evidence="5">
    <location>
        <begin position="89"/>
        <end position="108"/>
    </location>
</feature>
<evidence type="ECO:0000313" key="8">
    <source>
        <dbReference type="EMBL" id="HCW67897.1"/>
    </source>
</evidence>
<dbReference type="EMBL" id="DPOP01000096">
    <property type="protein sequence ID" value="HCW67897.1"/>
    <property type="molecule type" value="Genomic_DNA"/>
</dbReference>
<dbReference type="EMBL" id="DOOG01000052">
    <property type="protein sequence ID" value="HBU97385.1"/>
    <property type="molecule type" value="Genomic_DNA"/>
</dbReference>
<protein>
    <recommendedName>
        <fullName evidence="6">DUF1232 domain-containing protein</fullName>
    </recommendedName>
</protein>
<comment type="subcellular location">
    <subcellularLocation>
        <location evidence="1">Endomembrane system</location>
        <topology evidence="1">Multi-pass membrane protein</topology>
    </subcellularLocation>
</comment>
<feature type="transmembrane region" description="Helical" evidence="5">
    <location>
        <begin position="21"/>
        <end position="38"/>
    </location>
</feature>
<keyword evidence="4 5" id="KW-0472">Membrane</keyword>
<reference evidence="9 10" key="1">
    <citation type="journal article" date="2018" name="Nat. Biotechnol.">
        <title>A standardized bacterial taxonomy based on genome phylogeny substantially revises the tree of life.</title>
        <authorList>
            <person name="Parks D.H."/>
            <person name="Chuvochina M."/>
            <person name="Waite D.W."/>
            <person name="Rinke C."/>
            <person name="Skarshewski A."/>
            <person name="Chaumeil P.A."/>
            <person name="Hugenholtz P."/>
        </authorList>
    </citation>
    <scope>NUCLEOTIDE SEQUENCE [LARGE SCALE GENOMIC DNA]</scope>
    <source>
        <strain evidence="7">UBA8707</strain>
        <strain evidence="8">UBA9881</strain>
    </source>
</reference>
<keyword evidence="3 5" id="KW-1133">Transmembrane helix</keyword>
<proteinExistence type="predicted"/>
<evidence type="ECO:0000256" key="2">
    <source>
        <dbReference type="ARBA" id="ARBA00022692"/>
    </source>
</evidence>